<dbReference type="EC" id="2.4.2.21" evidence="3 10"/>
<keyword evidence="6 10" id="KW-0328">Glycosyltransferase</keyword>
<evidence type="ECO:0000256" key="3">
    <source>
        <dbReference type="ARBA" id="ARBA00011991"/>
    </source>
</evidence>
<evidence type="ECO:0000313" key="11">
    <source>
        <dbReference type="EMBL" id="MCE4555144.1"/>
    </source>
</evidence>
<accession>A0ABS8XQW9</accession>
<dbReference type="InterPro" id="IPR017846">
    <property type="entry name" value="Nict_dMeBzImd_PRibTrfase_bact"/>
</dbReference>
<comment type="catalytic activity">
    <reaction evidence="9 10">
        <text>5,6-dimethylbenzimidazole + nicotinate beta-D-ribonucleotide = alpha-ribazole 5'-phosphate + nicotinate + H(+)</text>
        <dbReference type="Rhea" id="RHEA:11196"/>
        <dbReference type="ChEBI" id="CHEBI:15378"/>
        <dbReference type="ChEBI" id="CHEBI:15890"/>
        <dbReference type="ChEBI" id="CHEBI:32544"/>
        <dbReference type="ChEBI" id="CHEBI:57502"/>
        <dbReference type="ChEBI" id="CHEBI:57918"/>
        <dbReference type="EC" id="2.4.2.21"/>
    </reaction>
</comment>
<organism evidence="11 12">
    <name type="scientific">Pelomonas cellulosilytica</name>
    <dbReference type="NCBI Taxonomy" id="2906762"/>
    <lineage>
        <taxon>Bacteria</taxon>
        <taxon>Pseudomonadati</taxon>
        <taxon>Pseudomonadota</taxon>
        <taxon>Betaproteobacteria</taxon>
        <taxon>Burkholderiales</taxon>
        <taxon>Sphaerotilaceae</taxon>
        <taxon>Roseateles</taxon>
    </lineage>
</organism>
<evidence type="ECO:0000256" key="2">
    <source>
        <dbReference type="ARBA" id="ARBA00007110"/>
    </source>
</evidence>
<evidence type="ECO:0000256" key="5">
    <source>
        <dbReference type="ARBA" id="ARBA00022573"/>
    </source>
</evidence>
<gene>
    <name evidence="10 11" type="primary">cobT</name>
    <name evidence="11" type="ORF">LXT13_12015</name>
</gene>
<dbReference type="NCBIfam" id="NF000996">
    <property type="entry name" value="PRK00105.1"/>
    <property type="match status" value="1"/>
</dbReference>
<evidence type="ECO:0000256" key="9">
    <source>
        <dbReference type="ARBA" id="ARBA00047340"/>
    </source>
</evidence>
<dbReference type="Proteomes" id="UP001200741">
    <property type="component" value="Unassembled WGS sequence"/>
</dbReference>
<dbReference type="SUPFAM" id="SSF52733">
    <property type="entry name" value="Nicotinate mononucleotide:5,6-dimethylbenzimidazole phosphoribosyltransferase (CobT)"/>
    <property type="match status" value="1"/>
</dbReference>
<dbReference type="Gene3D" id="3.40.50.10210">
    <property type="match status" value="1"/>
</dbReference>
<keyword evidence="5 10" id="KW-0169">Cobalamin biosynthesis</keyword>
<evidence type="ECO:0000256" key="10">
    <source>
        <dbReference type="HAMAP-Rule" id="MF_00230"/>
    </source>
</evidence>
<dbReference type="NCBIfam" id="TIGR03160">
    <property type="entry name" value="cobT_DBIPRT"/>
    <property type="match status" value="1"/>
</dbReference>
<dbReference type="PANTHER" id="PTHR43463">
    <property type="entry name" value="NICOTINATE-NUCLEOTIDE--DIMETHYLBENZIMIDAZOLE PHOSPHORIBOSYLTRANSFERASE"/>
    <property type="match status" value="1"/>
</dbReference>
<reference evidence="11 12" key="1">
    <citation type="submission" date="2021-12" db="EMBL/GenBank/DDBJ databases">
        <title>Genome seq of P8.</title>
        <authorList>
            <person name="Seo T."/>
        </authorList>
    </citation>
    <scope>NUCLEOTIDE SEQUENCE [LARGE SCALE GENOMIC DNA]</scope>
    <source>
        <strain evidence="11 12">P8</strain>
    </source>
</reference>
<feature type="active site" description="Proton acceptor" evidence="10">
    <location>
        <position position="308"/>
    </location>
</feature>
<evidence type="ECO:0000256" key="7">
    <source>
        <dbReference type="ARBA" id="ARBA00022679"/>
    </source>
</evidence>
<dbReference type="Gene3D" id="1.10.1610.10">
    <property type="match status" value="1"/>
</dbReference>
<dbReference type="CDD" id="cd02439">
    <property type="entry name" value="DMB-PRT_CobT"/>
    <property type="match status" value="1"/>
</dbReference>
<dbReference type="HAMAP" id="MF_00230">
    <property type="entry name" value="CobT"/>
    <property type="match status" value="1"/>
</dbReference>
<comment type="similarity">
    <text evidence="2 10">Belongs to the CobT family.</text>
</comment>
<proteinExistence type="inferred from homology"/>
<evidence type="ECO:0000256" key="1">
    <source>
        <dbReference type="ARBA" id="ARBA00005049"/>
    </source>
</evidence>
<keyword evidence="12" id="KW-1185">Reference proteome</keyword>
<name>A0ABS8XQW9_9BURK</name>
<dbReference type="GO" id="GO:0008939">
    <property type="term" value="F:nicotinate-nucleotide-dimethylbenzimidazole phosphoribosyltransferase activity"/>
    <property type="evidence" value="ECO:0007669"/>
    <property type="project" value="UniProtKB-EC"/>
</dbReference>
<protein>
    <recommendedName>
        <fullName evidence="4 10">Nicotinate-nucleotide--dimethylbenzimidazole phosphoribosyltransferase</fullName>
        <shortName evidence="10">NN:DBI PRT</shortName>
        <ecNumber evidence="3 10">2.4.2.21</ecNumber>
    </recommendedName>
    <alternativeName>
        <fullName evidence="8 10">N(1)-alpha-phosphoribosyltransferase</fullName>
    </alternativeName>
</protein>
<comment type="caution">
    <text evidence="11">The sequence shown here is derived from an EMBL/GenBank/DDBJ whole genome shotgun (WGS) entry which is preliminary data.</text>
</comment>
<evidence type="ECO:0000256" key="6">
    <source>
        <dbReference type="ARBA" id="ARBA00022676"/>
    </source>
</evidence>
<dbReference type="InterPro" id="IPR003200">
    <property type="entry name" value="Nict_dMeBzImd_PRibTrfase"/>
</dbReference>
<dbReference type="EMBL" id="JAJTWU010000004">
    <property type="protein sequence ID" value="MCE4555144.1"/>
    <property type="molecule type" value="Genomic_DNA"/>
</dbReference>
<dbReference type="PANTHER" id="PTHR43463:SF1">
    <property type="entry name" value="NICOTINATE-NUCLEOTIDE--DIMETHYLBENZIMIDAZOLE PHOSPHORIBOSYLTRANSFERASE"/>
    <property type="match status" value="1"/>
</dbReference>
<evidence type="ECO:0000256" key="8">
    <source>
        <dbReference type="ARBA" id="ARBA00030686"/>
    </source>
</evidence>
<keyword evidence="7 10" id="KW-0808">Transferase</keyword>
<comment type="pathway">
    <text evidence="1 10">Nucleoside biosynthesis; alpha-ribazole biosynthesis; alpha-ribazole from 5,6-dimethylbenzimidazole: step 1/2.</text>
</comment>
<sequence length="342" mass="34769">MQFPELPALAEPQLAARVQHALDHKTKPLGALGRIEALALQLALIQGVERPAMRDPQLVVFAADHGLARRGVSAYPREVTPQMVANMLDGGAAVSVLARQQGLALTVADCGVDAPLAPGAQDLRIAAGTADASAGPAMTAAQAARALHNGLALVERLPGNALLLGEMGIGNTSAASLLMQRLTGLPLADCVGRGTGVDDAGLARKLAVLAEALAANASAQTPLDVAAALGGFEIVTMAGSVIAAAAQRRVVVVDGFITTAAIALAEALRPGVLAACVFAHQSAEGPHARWLQRLGVRPLLDLDLRLGEGSGAALAWPLLPAACVLLSDMASFESAGVSNREP</sequence>
<dbReference type="Pfam" id="PF02277">
    <property type="entry name" value="DBI_PRT"/>
    <property type="match status" value="1"/>
</dbReference>
<dbReference type="InterPro" id="IPR023195">
    <property type="entry name" value="Nict_dMeBzImd_PRibTrfase_N"/>
</dbReference>
<dbReference type="RefSeq" id="WP_233372163.1">
    <property type="nucleotide sequence ID" value="NZ_JAJTWU010000004.1"/>
</dbReference>
<evidence type="ECO:0000313" key="12">
    <source>
        <dbReference type="Proteomes" id="UP001200741"/>
    </source>
</evidence>
<comment type="function">
    <text evidence="10">Catalyzes the synthesis of alpha-ribazole-5'-phosphate from nicotinate mononucleotide (NAMN) and 5,6-dimethylbenzimidazole (DMB).</text>
</comment>
<dbReference type="InterPro" id="IPR036087">
    <property type="entry name" value="Nict_dMeBzImd_PRibTrfase_sf"/>
</dbReference>
<evidence type="ECO:0000256" key="4">
    <source>
        <dbReference type="ARBA" id="ARBA00015486"/>
    </source>
</evidence>